<evidence type="ECO:0000313" key="2">
    <source>
        <dbReference type="EMBL" id="MDC8011651.1"/>
    </source>
</evidence>
<evidence type="ECO:0000313" key="3">
    <source>
        <dbReference type="Proteomes" id="UP001139971"/>
    </source>
</evidence>
<gene>
    <name evidence="2" type="ORF">OD750_003735</name>
</gene>
<accession>A0A9X4BGK4</accession>
<proteinExistence type="predicted"/>
<sequence length="139" mass="15736">MSQPRPRTAKSARAAAPAPTREDRPTRFRAMYTRVEAGHLEEALLDVRSHMPRRTALAILTFDSDALVRCYGDNADALQSLLRQGEDIDGYMANQREFLELMMKARARITFVAQRIAAERPDLLPREPRPGDYAFFDAG</sequence>
<feature type="compositionally biased region" description="Low complexity" evidence="1">
    <location>
        <begin position="1"/>
        <end position="19"/>
    </location>
</feature>
<keyword evidence="3" id="KW-1185">Reference proteome</keyword>
<organism evidence="2 3">
    <name type="scientific">Tahibacter soli</name>
    <dbReference type="NCBI Taxonomy" id="2983605"/>
    <lineage>
        <taxon>Bacteria</taxon>
        <taxon>Pseudomonadati</taxon>
        <taxon>Pseudomonadota</taxon>
        <taxon>Gammaproteobacteria</taxon>
        <taxon>Lysobacterales</taxon>
        <taxon>Rhodanobacteraceae</taxon>
        <taxon>Tahibacter</taxon>
    </lineage>
</organism>
<dbReference type="RefSeq" id="WP_263542867.1">
    <property type="nucleotide sequence ID" value="NZ_JAOVZO020000003.1"/>
</dbReference>
<name>A0A9X4BGK4_9GAMM</name>
<dbReference type="Proteomes" id="UP001139971">
    <property type="component" value="Unassembled WGS sequence"/>
</dbReference>
<dbReference type="AlphaFoldDB" id="A0A9X4BGK4"/>
<protein>
    <submittedName>
        <fullName evidence="2">Uncharacterized protein</fullName>
    </submittedName>
</protein>
<dbReference type="EMBL" id="JAOVZO020000003">
    <property type="protein sequence ID" value="MDC8011651.1"/>
    <property type="molecule type" value="Genomic_DNA"/>
</dbReference>
<reference evidence="2" key="1">
    <citation type="submission" date="2023-02" db="EMBL/GenBank/DDBJ databases">
        <title>Tahibacter soli sp. nov. isolated from soil.</title>
        <authorList>
            <person name="Baek J.H."/>
            <person name="Lee J.K."/>
            <person name="Choi D.G."/>
            <person name="Jeon C.O."/>
        </authorList>
    </citation>
    <scope>NUCLEOTIDE SEQUENCE</scope>
    <source>
        <strain evidence="2">BL</strain>
    </source>
</reference>
<feature type="region of interest" description="Disordered" evidence="1">
    <location>
        <begin position="1"/>
        <end position="25"/>
    </location>
</feature>
<evidence type="ECO:0000256" key="1">
    <source>
        <dbReference type="SAM" id="MobiDB-lite"/>
    </source>
</evidence>
<comment type="caution">
    <text evidence="2">The sequence shown here is derived from an EMBL/GenBank/DDBJ whole genome shotgun (WGS) entry which is preliminary data.</text>
</comment>